<keyword evidence="2" id="KW-1185">Reference proteome</keyword>
<dbReference type="Pfam" id="PF05521">
    <property type="entry name" value="Phage_HCP"/>
    <property type="match status" value="1"/>
</dbReference>
<dbReference type="EMBL" id="LJYW01000001">
    <property type="protein sequence ID" value="KPL54513.1"/>
    <property type="molecule type" value="Genomic_DNA"/>
</dbReference>
<dbReference type="Proteomes" id="UP000048984">
    <property type="component" value="Unassembled WGS sequence"/>
</dbReference>
<dbReference type="RefSeq" id="WP_054360680.1">
    <property type="nucleotide sequence ID" value="NZ_LJYW01000001.1"/>
</dbReference>
<gene>
    <name evidence="1" type="ORF">ABB55_21705</name>
</gene>
<dbReference type="Gene3D" id="2.40.10.270">
    <property type="entry name" value="Bacteriophage SPP1 head-tail adaptor protein"/>
    <property type="match status" value="1"/>
</dbReference>
<dbReference type="InterPro" id="IPR038666">
    <property type="entry name" value="SSP1_head-tail_sf"/>
</dbReference>
<evidence type="ECO:0000313" key="1">
    <source>
        <dbReference type="EMBL" id="KPL54513.1"/>
    </source>
</evidence>
<evidence type="ECO:0000313" key="2">
    <source>
        <dbReference type="Proteomes" id="UP000048984"/>
    </source>
</evidence>
<accession>A0A0N8GFJ7</accession>
<organism evidence="1 2">
    <name type="scientific">Prosthecodimorpha hirschii</name>
    <dbReference type="NCBI Taxonomy" id="665126"/>
    <lineage>
        <taxon>Bacteria</taxon>
        <taxon>Pseudomonadati</taxon>
        <taxon>Pseudomonadota</taxon>
        <taxon>Alphaproteobacteria</taxon>
        <taxon>Hyphomicrobiales</taxon>
        <taxon>Ancalomicrobiaceae</taxon>
        <taxon>Prosthecodimorpha</taxon>
    </lineage>
</organism>
<proteinExistence type="predicted"/>
<reference evidence="1 2" key="1">
    <citation type="submission" date="2015-09" db="EMBL/GenBank/DDBJ databases">
        <authorList>
            <consortium name="Swine Surveillance"/>
        </authorList>
    </citation>
    <scope>NUCLEOTIDE SEQUENCE [LARGE SCALE GENOMIC DNA]</scope>
    <source>
        <strain evidence="1 2">16</strain>
    </source>
</reference>
<reference evidence="1 2" key="2">
    <citation type="submission" date="2015-10" db="EMBL/GenBank/DDBJ databases">
        <title>Draft Genome Sequence of Prosthecomicrobium hirschii ATCC 27832.</title>
        <authorList>
            <person name="Daniel J."/>
            <person name="Givan S.A."/>
            <person name="Brun Y.V."/>
            <person name="Brown P.J."/>
        </authorList>
    </citation>
    <scope>NUCLEOTIDE SEQUENCE [LARGE SCALE GENOMIC DNA]</scope>
    <source>
        <strain evidence="1 2">16</strain>
    </source>
</reference>
<protein>
    <recommendedName>
        <fullName evidence="3">Phage head-tail adapter protein</fullName>
    </recommendedName>
</protein>
<evidence type="ECO:0008006" key="3">
    <source>
        <dbReference type="Google" id="ProtNLM"/>
    </source>
</evidence>
<dbReference type="NCBIfam" id="TIGR01563">
    <property type="entry name" value="gp16_SPP1"/>
    <property type="match status" value="1"/>
</dbReference>
<comment type="caution">
    <text evidence="1">The sequence shown here is derived from an EMBL/GenBank/DDBJ whole genome shotgun (WGS) entry which is preliminary data.</text>
</comment>
<dbReference type="InterPro" id="IPR008767">
    <property type="entry name" value="Phage_SPP1_head-tail_adaptor"/>
</dbReference>
<dbReference type="AlphaFoldDB" id="A0A0N8GFJ7"/>
<sequence length="109" mass="11715">MRAGAKSLHPGRLTKVVTLERAATAPSGDTVWTADGTLRAGIEPVGAGERELAGHVEGTATHRILLNGRAAVTSRDRLVLGDRRFRILAAYDPDETGRWLVCLVEEASR</sequence>
<name>A0A0N8GFJ7_9HYPH</name>
<dbReference type="STRING" id="665126.ABB55_21705"/>